<keyword evidence="6 8" id="KW-0863">Zinc-finger</keyword>
<evidence type="ECO:0000313" key="13">
    <source>
        <dbReference type="Proteomes" id="UP000038040"/>
    </source>
</evidence>
<dbReference type="GO" id="GO:0005737">
    <property type="term" value="C:cytoplasm"/>
    <property type="evidence" value="ECO:0007669"/>
    <property type="project" value="UniProtKB-SubCell"/>
</dbReference>
<evidence type="ECO:0000256" key="2">
    <source>
        <dbReference type="ARBA" id="ARBA00008808"/>
    </source>
</evidence>
<keyword evidence="3" id="KW-0963">Cytoplasm</keyword>
<evidence type="ECO:0000259" key="11">
    <source>
        <dbReference type="PROSITE" id="PS50103"/>
    </source>
</evidence>
<dbReference type="Pfam" id="PF18384">
    <property type="entry name" value="zf_CCCH_5"/>
    <property type="match status" value="1"/>
</dbReference>
<dbReference type="EMBL" id="UYYG01001155">
    <property type="protein sequence ID" value="VDN56321.1"/>
    <property type="molecule type" value="Genomic_DNA"/>
</dbReference>
<evidence type="ECO:0000256" key="8">
    <source>
        <dbReference type="PROSITE-ProRule" id="PRU00723"/>
    </source>
</evidence>
<dbReference type="Pfam" id="PF23261">
    <property type="entry name" value="zf-CCCH_11"/>
    <property type="match status" value="1"/>
</dbReference>
<dbReference type="Pfam" id="PF25427">
    <property type="entry name" value="zf-CCCH_UNK"/>
    <property type="match status" value="1"/>
</dbReference>
<gene>
    <name evidence="12" type="ORF">DME_LOCUS6294</name>
</gene>
<dbReference type="Proteomes" id="UP000038040">
    <property type="component" value="Unplaced"/>
</dbReference>
<dbReference type="InterPro" id="IPR057295">
    <property type="entry name" value="UNK_Znf_4"/>
</dbReference>
<dbReference type="AlphaFoldDB" id="A0A0N4U530"/>
<evidence type="ECO:0000256" key="10">
    <source>
        <dbReference type="SAM" id="MobiDB-lite"/>
    </source>
</evidence>
<accession>A0A0N4U530</accession>
<dbReference type="InterPro" id="IPR036855">
    <property type="entry name" value="Znf_CCCH_sf"/>
</dbReference>
<keyword evidence="9" id="KW-0175">Coiled coil</keyword>
<sequence length="627" mass="70351">YIRDFRVEACLQFKQHQCQQHRPFTCFNWHFANQRRRRPARRSDGSFNYSADVYCDKYDENTGICPDGDNCSLLHRVAGDVERKYHLRYYKTALCVHPTDARGVCAKNGPHCAFAHSTQDLRQPQFDAQEIQNGALLDPENRDRTSFVVEDPIWQDHLHVLSCYKTEPCKKPARLCRQGYACPFYHNAKDRRRPPALNKYRSTPCPAAKSGDEWLEPDQCEKSDDCGYCHTRTEQQFHPEIYKSTKCNDMLEHAYCPRSVFCAFAHHDSELHVQRTPYYKSPDNTTSAVQPKQGTTSGAELSISPVLRNESHSINQASNIAIGSTPTYSAVLKHRQNIAKNLCSNLDDVLSYSKAPGYERVQISPQRAIDTAIGRIRTSSLNMGQIDLGYSVTGAGENLVSSLPSYSALNTVPQRSNADASIHALPLAIDELALEDLALSPINENREHSKVVQDLFTNTPISSSSSSMQNAGSPLGTSPLASLSETLCSQRKISDQAQATSSQRKVSAISGGTTENMTYVDLERELKKKNDELSAHHMKLIAWEDGLKQARQALVQLEILKRELHLTVYGNNQQTYDFPSYQPAANAYSLFTPFEHDEQLDGSGPVCARCGRDKRSDSRNPSCRLCS</sequence>
<evidence type="ECO:0000256" key="1">
    <source>
        <dbReference type="ARBA" id="ARBA00004496"/>
    </source>
</evidence>
<protein>
    <submittedName>
        <fullName evidence="15">C3H1-type domain-containing protein</fullName>
    </submittedName>
</protein>
<dbReference type="InterPro" id="IPR000571">
    <property type="entry name" value="Znf_CCCH"/>
</dbReference>
<feature type="zinc finger region" description="C3H1-type" evidence="8">
    <location>
        <begin position="89"/>
        <end position="119"/>
    </location>
</feature>
<evidence type="ECO:0000256" key="4">
    <source>
        <dbReference type="ARBA" id="ARBA00022723"/>
    </source>
</evidence>
<dbReference type="SUPFAM" id="SSF90229">
    <property type="entry name" value="CCCH zinc finger"/>
    <property type="match status" value="1"/>
</dbReference>
<keyword evidence="5" id="KW-0677">Repeat</keyword>
<dbReference type="InterPro" id="IPR040594">
    <property type="entry name" value="UNK_Znf_1"/>
</dbReference>
<reference evidence="12 14" key="2">
    <citation type="submission" date="2018-11" db="EMBL/GenBank/DDBJ databases">
        <authorList>
            <consortium name="Pathogen Informatics"/>
        </authorList>
    </citation>
    <scope>NUCLEOTIDE SEQUENCE [LARGE SCALE GENOMIC DNA]</scope>
</reference>
<feature type="compositionally biased region" description="Polar residues" evidence="10">
    <location>
        <begin position="282"/>
        <end position="298"/>
    </location>
</feature>
<dbReference type="SMART" id="SM00356">
    <property type="entry name" value="ZnF_C3H1"/>
    <property type="match status" value="5"/>
</dbReference>
<keyword evidence="7 8" id="KW-0862">Zinc</keyword>
<dbReference type="PROSITE" id="PS50103">
    <property type="entry name" value="ZF_C3H1"/>
    <property type="match status" value="1"/>
</dbReference>
<feature type="coiled-coil region" evidence="9">
    <location>
        <begin position="519"/>
        <end position="567"/>
    </location>
</feature>
<dbReference type="InterPro" id="IPR057296">
    <property type="entry name" value="UNK_Znf_5"/>
</dbReference>
<dbReference type="PANTHER" id="PTHR14493:SF50">
    <property type="entry name" value="RING FINGER PROTEIN UNKEMPT"/>
    <property type="match status" value="1"/>
</dbReference>
<evidence type="ECO:0000256" key="9">
    <source>
        <dbReference type="SAM" id="Coils"/>
    </source>
</evidence>
<comment type="subcellular location">
    <subcellularLocation>
        <location evidence="1">Cytoplasm</location>
    </subcellularLocation>
</comment>
<evidence type="ECO:0000313" key="12">
    <source>
        <dbReference type="EMBL" id="VDN56321.1"/>
    </source>
</evidence>
<dbReference type="PANTHER" id="PTHR14493">
    <property type="entry name" value="UNKEMPT FAMILY MEMBER"/>
    <property type="match status" value="1"/>
</dbReference>
<evidence type="ECO:0000256" key="7">
    <source>
        <dbReference type="ARBA" id="ARBA00022833"/>
    </source>
</evidence>
<name>A0A0N4U530_DRAME</name>
<dbReference type="Gene3D" id="4.10.1000.10">
    <property type="entry name" value="Zinc finger, CCCH-type"/>
    <property type="match status" value="1"/>
</dbReference>
<dbReference type="GO" id="GO:0008270">
    <property type="term" value="F:zinc ion binding"/>
    <property type="evidence" value="ECO:0007669"/>
    <property type="project" value="UniProtKB-KW"/>
</dbReference>
<evidence type="ECO:0000256" key="6">
    <source>
        <dbReference type="ARBA" id="ARBA00022771"/>
    </source>
</evidence>
<evidence type="ECO:0000313" key="14">
    <source>
        <dbReference type="Proteomes" id="UP000274756"/>
    </source>
</evidence>
<dbReference type="OrthoDB" id="20534at2759"/>
<evidence type="ECO:0000313" key="15">
    <source>
        <dbReference type="WBParaSite" id="DME_0000193401-mRNA-1"/>
    </source>
</evidence>
<keyword evidence="4 8" id="KW-0479">Metal-binding</keyword>
<dbReference type="Proteomes" id="UP000274756">
    <property type="component" value="Unassembled WGS sequence"/>
</dbReference>
<reference evidence="15" key="1">
    <citation type="submission" date="2017-02" db="UniProtKB">
        <authorList>
            <consortium name="WormBaseParasite"/>
        </authorList>
    </citation>
    <scope>IDENTIFICATION</scope>
</reference>
<comment type="similarity">
    <text evidence="2">Belongs to the unkempt family.</text>
</comment>
<feature type="domain" description="C3H1-type" evidence="11">
    <location>
        <begin position="89"/>
        <end position="119"/>
    </location>
</feature>
<dbReference type="Pfam" id="PF23035">
    <property type="entry name" value="zf-CCCH_UNK-like_4th"/>
    <property type="match status" value="1"/>
</dbReference>
<organism evidence="13 15">
    <name type="scientific">Dracunculus medinensis</name>
    <name type="common">Guinea worm</name>
    <dbReference type="NCBI Taxonomy" id="318479"/>
    <lineage>
        <taxon>Eukaryota</taxon>
        <taxon>Metazoa</taxon>
        <taxon>Ecdysozoa</taxon>
        <taxon>Nematoda</taxon>
        <taxon>Chromadorea</taxon>
        <taxon>Rhabditida</taxon>
        <taxon>Spirurina</taxon>
        <taxon>Dracunculoidea</taxon>
        <taxon>Dracunculidae</taxon>
        <taxon>Dracunculus</taxon>
    </lineage>
</organism>
<proteinExistence type="inferred from homology"/>
<dbReference type="InterPro" id="IPR045234">
    <property type="entry name" value="Unkempt-like"/>
</dbReference>
<dbReference type="STRING" id="318479.A0A0N4U530"/>
<keyword evidence="14" id="KW-1185">Reference proteome</keyword>
<evidence type="ECO:0000256" key="5">
    <source>
        <dbReference type="ARBA" id="ARBA00022737"/>
    </source>
</evidence>
<feature type="region of interest" description="Disordered" evidence="10">
    <location>
        <begin position="278"/>
        <end position="298"/>
    </location>
</feature>
<evidence type="ECO:0000256" key="3">
    <source>
        <dbReference type="ARBA" id="ARBA00022490"/>
    </source>
</evidence>
<dbReference type="WBParaSite" id="DME_0000193401-mRNA-1">
    <property type="protein sequence ID" value="DME_0000193401-mRNA-1"/>
    <property type="gene ID" value="DME_0000193401"/>
</dbReference>